<feature type="transmembrane region" description="Helical" evidence="11">
    <location>
        <begin position="72"/>
        <end position="91"/>
    </location>
</feature>
<comment type="caution">
    <text evidence="13">The sequence shown here is derived from an EMBL/GenBank/DDBJ whole genome shotgun (WGS) entry which is preliminary data.</text>
</comment>
<dbReference type="PIRSF" id="PIRSF005091">
    <property type="entry name" value="Mmb_sulf_HI1246"/>
    <property type="match status" value="1"/>
</dbReference>
<keyword evidence="6 7" id="KW-0472">Membrane</keyword>
<dbReference type="GO" id="GO:0046872">
    <property type="term" value="F:metal ion binding"/>
    <property type="evidence" value="ECO:0007669"/>
    <property type="project" value="UniProtKB-KW"/>
</dbReference>
<evidence type="ECO:0000256" key="5">
    <source>
        <dbReference type="ARBA" id="ARBA00022989"/>
    </source>
</evidence>
<evidence type="ECO:0000256" key="4">
    <source>
        <dbReference type="ARBA" id="ARBA00022692"/>
    </source>
</evidence>
<feature type="binding site" evidence="10">
    <location>
        <position position="250"/>
    </location>
    <ligand>
        <name>Mn(2+)</name>
        <dbReference type="ChEBI" id="CHEBI:29035"/>
    </ligand>
</feature>
<dbReference type="Gene3D" id="3.40.720.10">
    <property type="entry name" value="Alkaline Phosphatase, subunit A"/>
    <property type="match status" value="1"/>
</dbReference>
<gene>
    <name evidence="13" type="ORF">N783_15480</name>
</gene>
<evidence type="ECO:0000256" key="6">
    <source>
        <dbReference type="ARBA" id="ARBA00023136"/>
    </source>
</evidence>
<keyword evidence="14" id="KW-1185">Reference proteome</keyword>
<dbReference type="PANTHER" id="PTHR47371">
    <property type="entry name" value="LIPOTEICHOIC ACID SYNTHASE"/>
    <property type="match status" value="1"/>
</dbReference>
<dbReference type="InterPro" id="IPR050448">
    <property type="entry name" value="OpgB/LTA_synthase_biosynth"/>
</dbReference>
<reference evidence="13 14" key="1">
    <citation type="submission" date="2013-08" db="EMBL/GenBank/DDBJ databases">
        <authorList>
            <person name="Huang J."/>
            <person name="Wang G."/>
        </authorList>
    </citation>
    <scope>NUCLEOTIDE SEQUENCE [LARGE SCALE GENOMIC DNA]</scope>
    <source>
        <strain evidence="13 14">BH030004</strain>
    </source>
</reference>
<dbReference type="Gene3D" id="3.30.1120.170">
    <property type="match status" value="1"/>
</dbReference>
<dbReference type="Proteomes" id="UP000030403">
    <property type="component" value="Unassembled WGS sequence"/>
</dbReference>
<dbReference type="GO" id="GO:0005886">
    <property type="term" value="C:plasma membrane"/>
    <property type="evidence" value="ECO:0007669"/>
    <property type="project" value="UniProtKB-SubCell"/>
</dbReference>
<evidence type="ECO:0000256" key="1">
    <source>
        <dbReference type="ARBA" id="ARBA00004651"/>
    </source>
</evidence>
<organism evidence="13 14">
    <name type="scientific">Pontibacillus marinus BH030004 = DSM 16465</name>
    <dbReference type="NCBI Taxonomy" id="1385511"/>
    <lineage>
        <taxon>Bacteria</taxon>
        <taxon>Bacillati</taxon>
        <taxon>Bacillota</taxon>
        <taxon>Bacilli</taxon>
        <taxon>Bacillales</taxon>
        <taxon>Bacillaceae</taxon>
        <taxon>Pontibacillus</taxon>
    </lineage>
</organism>
<evidence type="ECO:0000313" key="13">
    <source>
        <dbReference type="EMBL" id="KGX85016.1"/>
    </source>
</evidence>
<keyword evidence="9" id="KW-0464">Manganese</keyword>
<dbReference type="AlphaFoldDB" id="A0A0A5FW79"/>
<dbReference type="PANTHER" id="PTHR47371:SF1">
    <property type="entry name" value="LIPOTEICHOIC ACID SYNTHASE-LIKE YQGS"/>
    <property type="match status" value="1"/>
</dbReference>
<comment type="similarity">
    <text evidence="2 7">Belongs to the LTA synthase family.</text>
</comment>
<feature type="transmembrane region" description="Helical" evidence="11">
    <location>
        <begin position="7"/>
        <end position="28"/>
    </location>
</feature>
<dbReference type="Pfam" id="PF00884">
    <property type="entry name" value="Sulfatase"/>
    <property type="match status" value="1"/>
</dbReference>
<feature type="active site" evidence="8">
    <location>
        <position position="292"/>
    </location>
</feature>
<dbReference type="InterPro" id="IPR012160">
    <property type="entry name" value="LtaS-like"/>
</dbReference>
<keyword evidence="5 11" id="KW-1133">Transmembrane helix</keyword>
<keyword evidence="4 11" id="KW-0812">Transmembrane</keyword>
<dbReference type="CDD" id="cd16015">
    <property type="entry name" value="LTA_synthase"/>
    <property type="match status" value="1"/>
</dbReference>
<dbReference type="InterPro" id="IPR000917">
    <property type="entry name" value="Sulfatase_N"/>
</dbReference>
<evidence type="ECO:0000256" key="3">
    <source>
        <dbReference type="ARBA" id="ARBA00022475"/>
    </source>
</evidence>
<evidence type="ECO:0000256" key="2">
    <source>
        <dbReference type="ARBA" id="ARBA00009983"/>
    </source>
</evidence>
<dbReference type="OrthoDB" id="5901192at2"/>
<feature type="binding site" evidence="10">
    <location>
        <position position="466"/>
    </location>
    <ligand>
        <name>Mn(2+)</name>
        <dbReference type="ChEBI" id="CHEBI:29035"/>
    </ligand>
</feature>
<feature type="binding site" evidence="10">
    <location>
        <position position="292"/>
    </location>
    <ligand>
        <name>Mn(2+)</name>
        <dbReference type="ChEBI" id="CHEBI:29035"/>
    </ligand>
</feature>
<dbReference type="STRING" id="1385511.GCA_000425225_01740"/>
<accession>A0A0A5FW79</accession>
<evidence type="ECO:0000259" key="12">
    <source>
        <dbReference type="Pfam" id="PF00884"/>
    </source>
</evidence>
<feature type="binding site" evidence="9">
    <location>
        <position position="407"/>
    </location>
    <ligand>
        <name>substrate</name>
    </ligand>
</feature>
<evidence type="ECO:0000256" key="10">
    <source>
        <dbReference type="PIRSR" id="PIRSR005091-3"/>
    </source>
</evidence>
<dbReference type="EMBL" id="AVPF01000045">
    <property type="protein sequence ID" value="KGX85016.1"/>
    <property type="molecule type" value="Genomic_DNA"/>
</dbReference>
<name>A0A0A5FW79_9BACI</name>
<keyword evidence="3 7" id="KW-1003">Cell membrane</keyword>
<dbReference type="RefSeq" id="WP_027448603.1">
    <property type="nucleotide sequence ID" value="NZ_AVPF01000045.1"/>
</dbReference>
<sequence length="625" mass="72800">MQQRRNLPFYAIAALLFGVKTYLVYRFIFNLSIENQLQEIILLINPFATAFLFFTFAAWFKPERQIKFTRRISLIGTLILYFNVIYFRGFTDFLTMPVLFQSSNASDLGSSILNLIYVPDLLIFADVILVYYLSRKVKPSMQITARRAKLSATALAFALLVGNVVLAEMERPMLFMRTFDREYLVKNIGIFNYHIYDVALHSKTKAQRVFADGSEMNDIEEYTNKEIKSKQSSKLEGIAKGKNVIYISAESLQSFVIDKKVNGKEITPFLNDLIDDSYYFENFYHQTEQGKTSDSEFIVENSMYPLSRGAVFFTHSQNEFNAVPEIIGKYGYTSAVFHANNGSFWNRNVMYDTLGYDHFFDEQYYDVNKENSIGWGLNDKAFFKQSMKYLNNLKEPYYAKFITLTNHFPFELPEEKQNIDKLETNSKTLNQYVTTVRYMDESIKKFFQHLKDSGQYKDSVIVIYGDHYGISQYHDAATSKFIGKEIRPFEHTQLQRVPFIVHIPGHEDDRVISKPAGQIDMKPTILNMLGIENQKDIQFGTDLFTNDQDPFVVLRDGSFISENYLYAKNVCYDRETGEEVESKKCEPLKKKAQKELDYSDSIIYGDLFRFYDFKNKQMDLNKAEK</sequence>
<evidence type="ECO:0000256" key="9">
    <source>
        <dbReference type="PIRSR" id="PIRSR005091-2"/>
    </source>
</evidence>
<dbReference type="eggNOG" id="COG1368">
    <property type="taxonomic scope" value="Bacteria"/>
</dbReference>
<dbReference type="InterPro" id="IPR017850">
    <property type="entry name" value="Alkaline_phosphatase_core_sf"/>
</dbReference>
<evidence type="ECO:0000256" key="8">
    <source>
        <dbReference type="PIRSR" id="PIRSR005091-1"/>
    </source>
</evidence>
<feature type="binding site" evidence="10">
    <location>
        <position position="467"/>
    </location>
    <ligand>
        <name>Mn(2+)</name>
        <dbReference type="ChEBI" id="CHEBI:29035"/>
    </ligand>
</feature>
<keyword evidence="9" id="KW-0479">Metal-binding</keyword>
<protein>
    <recommendedName>
        <fullName evidence="12">Sulfatase N-terminal domain-containing protein</fullName>
    </recommendedName>
</protein>
<feature type="transmembrane region" description="Helical" evidence="11">
    <location>
        <begin position="152"/>
        <end position="169"/>
    </location>
</feature>
<dbReference type="SUPFAM" id="SSF53649">
    <property type="entry name" value="Alkaline phosphatase-like"/>
    <property type="match status" value="1"/>
</dbReference>
<evidence type="ECO:0000256" key="7">
    <source>
        <dbReference type="PIRNR" id="PIRNR005091"/>
    </source>
</evidence>
<evidence type="ECO:0000256" key="11">
    <source>
        <dbReference type="SAM" id="Phobius"/>
    </source>
</evidence>
<evidence type="ECO:0000313" key="14">
    <source>
        <dbReference type="Proteomes" id="UP000030403"/>
    </source>
</evidence>
<feature type="transmembrane region" description="Helical" evidence="11">
    <location>
        <begin position="111"/>
        <end position="132"/>
    </location>
</feature>
<comment type="subcellular location">
    <subcellularLocation>
        <location evidence="1">Cell membrane</location>
        <topology evidence="1">Multi-pass membrane protein</topology>
    </subcellularLocation>
</comment>
<feature type="transmembrane region" description="Helical" evidence="11">
    <location>
        <begin position="40"/>
        <end position="60"/>
    </location>
</feature>
<feature type="domain" description="Sulfatase N-terminal" evidence="12">
    <location>
        <begin position="242"/>
        <end position="531"/>
    </location>
</feature>
<proteinExistence type="inferred from homology"/>